<dbReference type="Proteomes" id="UP000249723">
    <property type="component" value="Unassembled WGS sequence"/>
</dbReference>
<dbReference type="EMBL" id="FMWP01000018">
    <property type="protein sequence ID" value="SCZ92565.1"/>
    <property type="molecule type" value="Genomic_DNA"/>
</dbReference>
<dbReference type="AlphaFoldDB" id="A0A2X0MLD2"/>
<evidence type="ECO:0000256" key="2">
    <source>
        <dbReference type="SAM" id="SignalP"/>
    </source>
</evidence>
<name>A0A2X0MLD2_9BASI</name>
<organism evidence="3 4">
    <name type="scientific">Microbotryum saponariae</name>
    <dbReference type="NCBI Taxonomy" id="289078"/>
    <lineage>
        <taxon>Eukaryota</taxon>
        <taxon>Fungi</taxon>
        <taxon>Dikarya</taxon>
        <taxon>Basidiomycota</taxon>
        <taxon>Pucciniomycotina</taxon>
        <taxon>Microbotryomycetes</taxon>
        <taxon>Microbotryales</taxon>
        <taxon>Microbotryaceae</taxon>
        <taxon>Microbotryum</taxon>
    </lineage>
</organism>
<protein>
    <submittedName>
        <fullName evidence="3">BZ3500_MvSof-1268-A1-R1_Chr5-2g07983 protein</fullName>
    </submittedName>
</protein>
<feature type="signal peptide" evidence="2">
    <location>
        <begin position="1"/>
        <end position="18"/>
    </location>
</feature>
<gene>
    <name evidence="3" type="ORF">BZ3500_MVSOF-1268-A1-R1_CHR5-2G07983</name>
</gene>
<feature type="region of interest" description="Disordered" evidence="1">
    <location>
        <begin position="27"/>
        <end position="59"/>
    </location>
</feature>
<evidence type="ECO:0000313" key="4">
    <source>
        <dbReference type="Proteomes" id="UP000249723"/>
    </source>
</evidence>
<keyword evidence="4" id="KW-1185">Reference proteome</keyword>
<evidence type="ECO:0000313" key="3">
    <source>
        <dbReference type="EMBL" id="SCZ92565.1"/>
    </source>
</evidence>
<feature type="chain" id="PRO_5030060365" evidence="2">
    <location>
        <begin position="19"/>
        <end position="59"/>
    </location>
</feature>
<reference evidence="4" key="1">
    <citation type="submission" date="2016-10" db="EMBL/GenBank/DDBJ databases">
        <authorList>
            <person name="Jeantristanb JTB J.-T."/>
            <person name="Ricardo R."/>
        </authorList>
    </citation>
    <scope>NUCLEOTIDE SEQUENCE [LARGE SCALE GENOMIC DNA]</scope>
</reference>
<accession>A0A2X0MLD2</accession>
<keyword evidence="2" id="KW-0732">Signal</keyword>
<sequence>MRSSILILVASLVATVLGAVVPKLLFTSPRHSPDMLPRPAGSSFCSREENAHPTSSPSI</sequence>
<proteinExistence type="predicted"/>
<evidence type="ECO:0000256" key="1">
    <source>
        <dbReference type="SAM" id="MobiDB-lite"/>
    </source>
</evidence>